<gene>
    <name evidence="2" type="ORF">Cri9333_4183</name>
</gene>
<dbReference type="EMBL" id="CP003620">
    <property type="protein sequence ID" value="AFZ14975.1"/>
    <property type="molecule type" value="Genomic_DNA"/>
</dbReference>
<keyword evidence="1" id="KW-1133">Transmembrane helix</keyword>
<accession>K9W686</accession>
<dbReference type="PATRIC" id="fig|1173022.3.peg.4521"/>
<feature type="transmembrane region" description="Helical" evidence="1">
    <location>
        <begin position="6"/>
        <end position="25"/>
    </location>
</feature>
<keyword evidence="1" id="KW-0812">Transmembrane</keyword>
<evidence type="ECO:0000313" key="3">
    <source>
        <dbReference type="Proteomes" id="UP000010472"/>
    </source>
</evidence>
<protein>
    <recommendedName>
        <fullName evidence="4">Glucose-inhibited division protein A</fullName>
    </recommendedName>
</protein>
<sequence>MDRSKIVAIIAGAISLALAIAYLLIVQLLDFRGEMLPAPISQLSIINDQLSVIIYQL</sequence>
<dbReference type="STRING" id="1173022.Cri9333_4183"/>
<evidence type="ECO:0000313" key="2">
    <source>
        <dbReference type="EMBL" id="AFZ14975.1"/>
    </source>
</evidence>
<dbReference type="KEGG" id="cep:Cri9333_4183"/>
<keyword evidence="3" id="KW-1185">Reference proteome</keyword>
<dbReference type="AlphaFoldDB" id="K9W686"/>
<dbReference type="eggNOG" id="ENOG5033B1F">
    <property type="taxonomic scope" value="Bacteria"/>
</dbReference>
<evidence type="ECO:0008006" key="4">
    <source>
        <dbReference type="Google" id="ProtNLM"/>
    </source>
</evidence>
<keyword evidence="1" id="KW-0472">Membrane</keyword>
<name>K9W686_9CYAN</name>
<dbReference type="Proteomes" id="UP000010472">
    <property type="component" value="Chromosome"/>
</dbReference>
<reference evidence="2 3" key="1">
    <citation type="submission" date="2012-06" db="EMBL/GenBank/DDBJ databases">
        <title>Finished chromosome of genome of Crinalium epipsammum PCC 9333.</title>
        <authorList>
            <consortium name="US DOE Joint Genome Institute"/>
            <person name="Gugger M."/>
            <person name="Coursin T."/>
            <person name="Rippka R."/>
            <person name="Tandeau De Marsac N."/>
            <person name="Huntemann M."/>
            <person name="Wei C.-L."/>
            <person name="Han J."/>
            <person name="Detter J.C."/>
            <person name="Han C."/>
            <person name="Tapia R."/>
            <person name="Davenport K."/>
            <person name="Daligault H."/>
            <person name="Erkkila T."/>
            <person name="Gu W."/>
            <person name="Munk A.C.C."/>
            <person name="Teshima H."/>
            <person name="Xu Y."/>
            <person name="Chain P."/>
            <person name="Chen A."/>
            <person name="Krypides N."/>
            <person name="Mavromatis K."/>
            <person name="Markowitz V."/>
            <person name="Szeto E."/>
            <person name="Ivanova N."/>
            <person name="Mikhailova N."/>
            <person name="Ovchinnikova G."/>
            <person name="Pagani I."/>
            <person name="Pati A."/>
            <person name="Goodwin L."/>
            <person name="Peters L."/>
            <person name="Pitluck S."/>
            <person name="Woyke T."/>
            <person name="Kerfeld C."/>
        </authorList>
    </citation>
    <scope>NUCLEOTIDE SEQUENCE [LARGE SCALE GENOMIC DNA]</scope>
    <source>
        <strain evidence="2 3">PCC 9333</strain>
    </source>
</reference>
<dbReference type="RefSeq" id="WP_015205070.1">
    <property type="nucleotide sequence ID" value="NC_019753.1"/>
</dbReference>
<dbReference type="HOGENOM" id="CLU_191193_1_0_3"/>
<proteinExistence type="predicted"/>
<evidence type="ECO:0000256" key="1">
    <source>
        <dbReference type="SAM" id="Phobius"/>
    </source>
</evidence>
<organism evidence="2 3">
    <name type="scientific">Crinalium epipsammum PCC 9333</name>
    <dbReference type="NCBI Taxonomy" id="1173022"/>
    <lineage>
        <taxon>Bacteria</taxon>
        <taxon>Bacillati</taxon>
        <taxon>Cyanobacteriota</taxon>
        <taxon>Cyanophyceae</taxon>
        <taxon>Gomontiellales</taxon>
        <taxon>Gomontiellaceae</taxon>
        <taxon>Crinalium</taxon>
    </lineage>
</organism>